<keyword evidence="2" id="KW-0812">Transmembrane</keyword>
<feature type="transmembrane region" description="Helical" evidence="2">
    <location>
        <begin position="320"/>
        <end position="339"/>
    </location>
</feature>
<dbReference type="Proteomes" id="UP000004846">
    <property type="component" value="Unassembled WGS sequence"/>
</dbReference>
<sequence length="342" mass="37882">MKIIEEFIDSLFSGVVETSETKQLKADLLANAEDRYEDLLSQGKSENEAIGTIISEFGTIDELMEELNLENKQVDETNDSMNGLPEISVEEGLDYLAVQRKGAIQIGLGVVAIMVGVGLLVGMRGVLSNGLGLVCLFIGVAIGVPLFIVAGNRFVAMDKQLGQRLIPIKLKKEVAQREQSFQRSFIFCMAAGVVFCILGLIPVVVFSSGLHLMMRRSMHQMMGGQYYNGTMGISWLFFLVSVGVFLFIFGGVIKGSFNKLLNETYFYSEHVGHPDFAPQQTKTEEGPVGNPVGAIIASVYWPLVVALYLFISFVLGDWRFSWLIFMFAGIFYNTIQAFLHKH</sequence>
<dbReference type="AlphaFoldDB" id="A0A125W273"/>
<feature type="transmembrane region" description="Helical" evidence="2">
    <location>
        <begin position="106"/>
        <end position="125"/>
    </location>
</feature>
<reference evidence="3 4" key="1">
    <citation type="submission" date="2010-07" db="EMBL/GenBank/DDBJ databases">
        <authorList>
            <person name="Sid Ahmed O."/>
        </authorList>
    </citation>
    <scope>NUCLEOTIDE SEQUENCE [LARGE SCALE GENOMIC DNA]</scope>
    <source>
        <strain evidence="3 4">TX4248</strain>
    </source>
</reference>
<feature type="transmembrane region" description="Helical" evidence="2">
    <location>
        <begin position="233"/>
        <end position="253"/>
    </location>
</feature>
<feature type="transmembrane region" description="Helical" evidence="2">
    <location>
        <begin position="131"/>
        <end position="155"/>
    </location>
</feature>
<feature type="coiled-coil region" evidence="1">
    <location>
        <begin position="29"/>
        <end position="80"/>
    </location>
</feature>
<keyword evidence="1" id="KW-0175">Coiled coil</keyword>
<feature type="transmembrane region" description="Helical" evidence="2">
    <location>
        <begin position="292"/>
        <end position="314"/>
    </location>
</feature>
<dbReference type="NCBIfam" id="NF038403">
    <property type="entry name" value="perm_prefix_1"/>
    <property type="match status" value="1"/>
</dbReference>
<dbReference type="HOGENOM" id="CLU_060318_2_0_9"/>
<evidence type="ECO:0000256" key="2">
    <source>
        <dbReference type="SAM" id="Phobius"/>
    </source>
</evidence>
<evidence type="ECO:0000256" key="1">
    <source>
        <dbReference type="SAM" id="Coils"/>
    </source>
</evidence>
<dbReference type="EMBL" id="AEBR01000104">
    <property type="protein sequence ID" value="EFM81490.1"/>
    <property type="molecule type" value="Genomic_DNA"/>
</dbReference>
<protein>
    <submittedName>
        <fullName evidence="3">Uncharacterized protein</fullName>
    </submittedName>
</protein>
<gene>
    <name evidence="3" type="ORF">HMPREF9498_02907</name>
</gene>
<dbReference type="GeneID" id="60894475"/>
<name>A0A125W273_ENTFL</name>
<comment type="caution">
    <text evidence="3">The sequence shown here is derived from an EMBL/GenBank/DDBJ whole genome shotgun (WGS) entry which is preliminary data.</text>
</comment>
<proteinExistence type="predicted"/>
<keyword evidence="2" id="KW-1133">Transmembrane helix</keyword>
<evidence type="ECO:0000313" key="4">
    <source>
        <dbReference type="Proteomes" id="UP000004846"/>
    </source>
</evidence>
<keyword evidence="2" id="KW-0472">Membrane</keyword>
<evidence type="ECO:0000313" key="3">
    <source>
        <dbReference type="EMBL" id="EFM81490.1"/>
    </source>
</evidence>
<organism evidence="3 4">
    <name type="scientific">Enterococcus faecalis TX4248</name>
    <dbReference type="NCBI Taxonomy" id="749495"/>
    <lineage>
        <taxon>Bacteria</taxon>
        <taxon>Bacillati</taxon>
        <taxon>Bacillota</taxon>
        <taxon>Bacilli</taxon>
        <taxon>Lactobacillales</taxon>
        <taxon>Enterococcaceae</taxon>
        <taxon>Enterococcus</taxon>
    </lineage>
</organism>
<accession>A0A125W273</accession>
<dbReference type="InterPro" id="IPR047928">
    <property type="entry name" value="Perm_prefix_1"/>
</dbReference>
<dbReference type="RefSeq" id="WP_002356724.1">
    <property type="nucleotide sequence ID" value="NZ_GL454487.1"/>
</dbReference>
<feature type="transmembrane region" description="Helical" evidence="2">
    <location>
        <begin position="185"/>
        <end position="213"/>
    </location>
</feature>